<proteinExistence type="predicted"/>
<evidence type="ECO:0000256" key="1">
    <source>
        <dbReference type="SAM" id="MobiDB-lite"/>
    </source>
</evidence>
<gene>
    <name evidence="2" type="ORF">LCMAC202_03940</name>
</gene>
<sequence length="355" mass="41190">MNNPKCRIESFQNTSGNFLAIPGSDLILYKRYAGTVYCFTHAEVLKILAAKTPTIPGTKIKLPKNFMRAFKAYYHKAWPPSSQKAQMPKALAERHRRITEKYFNDRRYHRQVNGLPESIQDALKAYTQTPSYKYKRVYYAQIKTGISQMPKSTEELVVFRGQGTDEINPKYWFSASTEQEISLEKFTAVHCCLFVLYVQPGVKLLPVYKFERNFNKLENEVIVEGGGYLQFVDQDFTGAMPIYTYRYSMEPFPEKSPKPKKRKPPSPPSGKIEVQVEKDLDRLAGLIDPEEIDEEIDLYDWEPSKENRIQLIKEWLARLQEKFELPFVLDEKDYSQIHDLLYQTSGTGKNSSNNS</sequence>
<reference evidence="2" key="1">
    <citation type="journal article" date="2019" name="MBio">
        <title>Virus Genomes from Deep Sea Sediments Expand the Ocean Megavirome and Support Independent Origins of Viral Gigantism.</title>
        <authorList>
            <person name="Backstrom D."/>
            <person name="Yutin N."/>
            <person name="Jorgensen S.L."/>
            <person name="Dharamshi J."/>
            <person name="Homa F."/>
            <person name="Zaremba-Niedwiedzka K."/>
            <person name="Spang A."/>
            <person name="Wolf Y.I."/>
            <person name="Koonin E.V."/>
            <person name="Ettema T.J."/>
        </authorList>
    </citation>
    <scope>NUCLEOTIDE SEQUENCE</scope>
</reference>
<dbReference type="EMBL" id="MK500373">
    <property type="protein sequence ID" value="QBK88032.1"/>
    <property type="molecule type" value="Genomic_DNA"/>
</dbReference>
<name>A0A481YXQ6_9VIRU</name>
<protein>
    <submittedName>
        <fullName evidence="2">Uncharacterized protein</fullName>
    </submittedName>
</protein>
<organism evidence="2">
    <name type="scientific">Marseillevirus LCMAC202</name>
    <dbReference type="NCBI Taxonomy" id="2506606"/>
    <lineage>
        <taxon>Viruses</taxon>
        <taxon>Varidnaviria</taxon>
        <taxon>Bamfordvirae</taxon>
        <taxon>Nucleocytoviricota</taxon>
        <taxon>Megaviricetes</taxon>
        <taxon>Pimascovirales</taxon>
        <taxon>Pimascovirales incertae sedis</taxon>
        <taxon>Marseilleviridae</taxon>
    </lineage>
</organism>
<accession>A0A481YXQ6</accession>
<feature type="region of interest" description="Disordered" evidence="1">
    <location>
        <begin position="253"/>
        <end position="272"/>
    </location>
</feature>
<evidence type="ECO:0000313" key="2">
    <source>
        <dbReference type="EMBL" id="QBK88032.1"/>
    </source>
</evidence>